<gene>
    <name evidence="2" type="ORF">PENSUB_1155</name>
</gene>
<accession>A0A1Q5UKP0</accession>
<dbReference type="Proteomes" id="UP000186955">
    <property type="component" value="Unassembled WGS sequence"/>
</dbReference>
<proteinExistence type="predicted"/>
<feature type="chain" id="PRO_5013022106" evidence="1">
    <location>
        <begin position="20"/>
        <end position="116"/>
    </location>
</feature>
<sequence>MKLYTLAATTLLLLTPSLACDFLDIGRDCTWEGSWPLCGTTDDHIGIRIDGRTMVEWTRDKDWKDLCKNGKGDCCSDYGHSCVSGYKRLWCKHYTGPDPVDVADDVLNRVLPAVLP</sequence>
<dbReference type="AlphaFoldDB" id="A0A1Q5UKP0"/>
<evidence type="ECO:0000256" key="1">
    <source>
        <dbReference type="SAM" id="SignalP"/>
    </source>
</evidence>
<protein>
    <submittedName>
        <fullName evidence="2">Uncharacterized protein</fullName>
    </submittedName>
</protein>
<feature type="signal peptide" evidence="1">
    <location>
        <begin position="1"/>
        <end position="19"/>
    </location>
</feature>
<keyword evidence="3" id="KW-1185">Reference proteome</keyword>
<keyword evidence="1" id="KW-0732">Signal</keyword>
<evidence type="ECO:0000313" key="2">
    <source>
        <dbReference type="EMBL" id="OKP13055.1"/>
    </source>
</evidence>
<name>A0A1Q5UKP0_9EURO</name>
<organism evidence="2 3">
    <name type="scientific">Penicillium subrubescens</name>
    <dbReference type="NCBI Taxonomy" id="1316194"/>
    <lineage>
        <taxon>Eukaryota</taxon>
        <taxon>Fungi</taxon>
        <taxon>Dikarya</taxon>
        <taxon>Ascomycota</taxon>
        <taxon>Pezizomycotina</taxon>
        <taxon>Eurotiomycetes</taxon>
        <taxon>Eurotiomycetidae</taxon>
        <taxon>Eurotiales</taxon>
        <taxon>Aspergillaceae</taxon>
        <taxon>Penicillium</taxon>
    </lineage>
</organism>
<evidence type="ECO:0000313" key="3">
    <source>
        <dbReference type="Proteomes" id="UP000186955"/>
    </source>
</evidence>
<comment type="caution">
    <text evidence="2">The sequence shown here is derived from an EMBL/GenBank/DDBJ whole genome shotgun (WGS) entry which is preliminary data.</text>
</comment>
<dbReference type="OrthoDB" id="4526786at2759"/>
<dbReference type="EMBL" id="MNBE01000157">
    <property type="protein sequence ID" value="OKP13055.1"/>
    <property type="molecule type" value="Genomic_DNA"/>
</dbReference>
<reference evidence="2 3" key="1">
    <citation type="submission" date="2016-10" db="EMBL/GenBank/DDBJ databases">
        <title>Genome sequence of the ascomycete fungus Penicillium subrubescens.</title>
        <authorList>
            <person name="De Vries R.P."/>
            <person name="Peng M."/>
            <person name="Dilokpimol A."/>
            <person name="Hilden K."/>
            <person name="Makela M.R."/>
            <person name="Grigoriev I."/>
            <person name="Riley R."/>
            <person name="Granchi Z."/>
        </authorList>
    </citation>
    <scope>NUCLEOTIDE SEQUENCE [LARGE SCALE GENOMIC DNA]</scope>
    <source>
        <strain evidence="2 3">CBS 132785</strain>
    </source>
</reference>